<dbReference type="InterPro" id="IPR029063">
    <property type="entry name" value="SAM-dependent_MTases_sf"/>
</dbReference>
<gene>
    <name evidence="1" type="ORF">ACFFGY_11720</name>
</gene>
<organism evidence="1 2">
    <name type="scientific">Roseomonas elaeocarpi</name>
    <dbReference type="NCBI Taxonomy" id="907779"/>
    <lineage>
        <taxon>Bacteria</taxon>
        <taxon>Pseudomonadati</taxon>
        <taxon>Pseudomonadota</taxon>
        <taxon>Alphaproteobacteria</taxon>
        <taxon>Acetobacterales</taxon>
        <taxon>Roseomonadaceae</taxon>
        <taxon>Roseomonas</taxon>
    </lineage>
</organism>
<evidence type="ECO:0000313" key="2">
    <source>
        <dbReference type="Proteomes" id="UP001589865"/>
    </source>
</evidence>
<dbReference type="GO" id="GO:0032259">
    <property type="term" value="P:methylation"/>
    <property type="evidence" value="ECO:0007669"/>
    <property type="project" value="UniProtKB-KW"/>
</dbReference>
<sequence>MADQFAERWLALREPADARARDAALAAQLIELLPARPRIVDLGAGTGSLFRWLAPQIARPQAWTLVDNDAALVERSFDVIAGWAEWHGLRVSAPNKRVLLVHTPAGAWRVEGLIADLADAPEWLARREADAVTASALLDLVSDIWVEDLADVLQVPFYSTLDVSGAARFLPPIAGDAAVARGFRRDQRRDKGFEGAALGPEATRVAATIFRARGFAVRRAPSPWQLGRGEASLLAELVEGHATAAAPHLPRTAAAVQAWRASRLESLRRGRLRARVPHGDLLALPPEHAA</sequence>
<evidence type="ECO:0000313" key="1">
    <source>
        <dbReference type="EMBL" id="MFC0408924.1"/>
    </source>
</evidence>
<keyword evidence="1" id="KW-0489">Methyltransferase</keyword>
<dbReference type="SUPFAM" id="SSF53335">
    <property type="entry name" value="S-adenosyl-L-methionine-dependent methyltransferases"/>
    <property type="match status" value="1"/>
</dbReference>
<keyword evidence="2" id="KW-1185">Reference proteome</keyword>
<dbReference type="RefSeq" id="WP_377044678.1">
    <property type="nucleotide sequence ID" value="NZ_JBHLUN010000008.1"/>
</dbReference>
<dbReference type="GO" id="GO:0008168">
    <property type="term" value="F:methyltransferase activity"/>
    <property type="evidence" value="ECO:0007669"/>
    <property type="project" value="UniProtKB-KW"/>
</dbReference>
<name>A0ABV6JT62_9PROT</name>
<comment type="caution">
    <text evidence="1">The sequence shown here is derived from an EMBL/GenBank/DDBJ whole genome shotgun (WGS) entry which is preliminary data.</text>
</comment>
<dbReference type="Proteomes" id="UP001589865">
    <property type="component" value="Unassembled WGS sequence"/>
</dbReference>
<dbReference type="Gene3D" id="3.40.50.150">
    <property type="entry name" value="Vaccinia Virus protein VP39"/>
    <property type="match status" value="1"/>
</dbReference>
<proteinExistence type="predicted"/>
<accession>A0ABV6JT62</accession>
<reference evidence="1 2" key="1">
    <citation type="submission" date="2024-09" db="EMBL/GenBank/DDBJ databases">
        <authorList>
            <person name="Sun Q."/>
            <person name="Mori K."/>
        </authorList>
    </citation>
    <scope>NUCLEOTIDE SEQUENCE [LARGE SCALE GENOMIC DNA]</scope>
    <source>
        <strain evidence="1 2">TBRC 5777</strain>
    </source>
</reference>
<protein>
    <submittedName>
        <fullName evidence="1">Class I SAM-dependent methyltransferase</fullName>
    </submittedName>
</protein>
<dbReference type="EMBL" id="JBHLUN010000008">
    <property type="protein sequence ID" value="MFC0408924.1"/>
    <property type="molecule type" value="Genomic_DNA"/>
</dbReference>
<keyword evidence="1" id="KW-0808">Transferase</keyword>